<dbReference type="STRING" id="1121455.SAMN02745728_02200"/>
<keyword evidence="1" id="KW-0732">Signal</keyword>
<feature type="chain" id="PRO_5012478212" description="Autotransporter beta-domain-containing protein" evidence="1">
    <location>
        <begin position="25"/>
        <end position="333"/>
    </location>
</feature>
<gene>
    <name evidence="2" type="ORF">SAMN02745728_02200</name>
</gene>
<dbReference type="InterPro" id="IPR036709">
    <property type="entry name" value="Autotransporte_beta_dom_sf"/>
</dbReference>
<evidence type="ECO:0000313" key="2">
    <source>
        <dbReference type="EMBL" id="SHN71510.1"/>
    </source>
</evidence>
<dbReference type="RefSeq" id="WP_072697877.1">
    <property type="nucleotide sequence ID" value="NZ_FRDI01000015.1"/>
</dbReference>
<feature type="signal peptide" evidence="1">
    <location>
        <begin position="1"/>
        <end position="24"/>
    </location>
</feature>
<sequence>MFKLLRLLSLIILCCFSSVSYVRAGSGNSIVNGRVANIASVNQGGDLISKIGLLKNIFSVVTMGNGYRTTFFGLMSGGNSNYGAESHIDLDALAILTGLTEGIATPVGVVELSAFFEKGQGSYSHSEGALALTESGDTNYHGGGIMGRYYPKCIIPLYIESSFRKGQSETKFSGKYANGERAFSSFEVETPYHGVHGQLGLLFGSNKMTIDVSTAYIWTHFDDSTAVSSNEKILFAPIDSHRWRSGVKGTFNGSPFDTYAGAYFEHEFNGKSRVNMNGQKFNGTSLIGSTAIGEFGVIFLVARPMSLSVDAGVKGYTGMREGVEGSLQINFSF</sequence>
<evidence type="ECO:0000313" key="3">
    <source>
        <dbReference type="Proteomes" id="UP000186469"/>
    </source>
</evidence>
<name>A0A1M7TLC0_9BACT</name>
<dbReference type="Proteomes" id="UP000186469">
    <property type="component" value="Unassembled WGS sequence"/>
</dbReference>
<dbReference type="EMBL" id="FRDI01000015">
    <property type="protein sequence ID" value="SHN71510.1"/>
    <property type="molecule type" value="Genomic_DNA"/>
</dbReference>
<organism evidence="2 3">
    <name type="scientific">Desulfovibrio litoralis DSM 11393</name>
    <dbReference type="NCBI Taxonomy" id="1121455"/>
    <lineage>
        <taxon>Bacteria</taxon>
        <taxon>Pseudomonadati</taxon>
        <taxon>Thermodesulfobacteriota</taxon>
        <taxon>Desulfovibrionia</taxon>
        <taxon>Desulfovibrionales</taxon>
        <taxon>Desulfovibrionaceae</taxon>
        <taxon>Desulfovibrio</taxon>
    </lineage>
</organism>
<dbReference type="OrthoDB" id="5442061at2"/>
<proteinExistence type="predicted"/>
<accession>A0A1M7TLC0</accession>
<reference evidence="2 3" key="1">
    <citation type="submission" date="2016-12" db="EMBL/GenBank/DDBJ databases">
        <authorList>
            <person name="Song W.-J."/>
            <person name="Kurnit D.M."/>
        </authorList>
    </citation>
    <scope>NUCLEOTIDE SEQUENCE [LARGE SCALE GENOMIC DNA]</scope>
    <source>
        <strain evidence="2 3">DSM 11393</strain>
    </source>
</reference>
<evidence type="ECO:0000256" key="1">
    <source>
        <dbReference type="SAM" id="SignalP"/>
    </source>
</evidence>
<dbReference type="AlphaFoldDB" id="A0A1M7TLC0"/>
<evidence type="ECO:0008006" key="4">
    <source>
        <dbReference type="Google" id="ProtNLM"/>
    </source>
</evidence>
<protein>
    <recommendedName>
        <fullName evidence="4">Autotransporter beta-domain-containing protein</fullName>
    </recommendedName>
</protein>
<dbReference type="Gene3D" id="2.40.128.130">
    <property type="entry name" value="Autotransporter beta-domain"/>
    <property type="match status" value="1"/>
</dbReference>
<keyword evidence="3" id="KW-1185">Reference proteome</keyword>